<dbReference type="EMBL" id="QURH01001047">
    <property type="protein sequence ID" value="RFU36528.1"/>
    <property type="molecule type" value="Genomic_DNA"/>
</dbReference>
<organism evidence="2 3">
    <name type="scientific">Actinomadura logoneensis</name>
    <dbReference type="NCBI Taxonomy" id="2293572"/>
    <lineage>
        <taxon>Bacteria</taxon>
        <taxon>Bacillati</taxon>
        <taxon>Actinomycetota</taxon>
        <taxon>Actinomycetes</taxon>
        <taxon>Streptosporangiales</taxon>
        <taxon>Thermomonosporaceae</taxon>
        <taxon>Actinomadura</taxon>
    </lineage>
</organism>
<sequence length="97" mass="11657">MPTIRPRPRDNLAAVSGVRLIKINREDNDASFLVSRRRRGSRARRARPGHRGRRRPRLEGRPFRRQGPLHRRGRDQRQERLGRGPHRHDRPRLEVRR</sequence>
<reference evidence="2 3" key="1">
    <citation type="submission" date="2018-08" db="EMBL/GenBank/DDBJ databases">
        <title>Actinomadura jelena sp. nov., a novel Actinomycete isolated from soil in Chad.</title>
        <authorList>
            <person name="Shi L."/>
        </authorList>
    </citation>
    <scope>NUCLEOTIDE SEQUENCE [LARGE SCALE GENOMIC DNA]</scope>
    <source>
        <strain evidence="2 3">NEAU-G17</strain>
    </source>
</reference>
<dbReference type="AlphaFoldDB" id="A0A372JAW4"/>
<feature type="compositionally biased region" description="Basic residues" evidence="1">
    <location>
        <begin position="35"/>
        <end position="56"/>
    </location>
</feature>
<feature type="compositionally biased region" description="Basic residues" evidence="1">
    <location>
        <begin position="63"/>
        <end position="74"/>
    </location>
</feature>
<comment type="caution">
    <text evidence="2">The sequence shown here is derived from an EMBL/GenBank/DDBJ whole genome shotgun (WGS) entry which is preliminary data.</text>
</comment>
<accession>A0A372JAW4</accession>
<gene>
    <name evidence="2" type="ORF">DZF91_37755</name>
</gene>
<name>A0A372JAW4_9ACTN</name>
<keyword evidence="3" id="KW-1185">Reference proteome</keyword>
<evidence type="ECO:0000313" key="2">
    <source>
        <dbReference type="EMBL" id="RFU36528.1"/>
    </source>
</evidence>
<feature type="region of interest" description="Disordered" evidence="1">
    <location>
        <begin position="34"/>
        <end position="97"/>
    </location>
</feature>
<dbReference type="Proteomes" id="UP000261811">
    <property type="component" value="Unassembled WGS sequence"/>
</dbReference>
<evidence type="ECO:0000256" key="1">
    <source>
        <dbReference type="SAM" id="MobiDB-lite"/>
    </source>
</evidence>
<proteinExistence type="predicted"/>
<evidence type="ECO:0000313" key="3">
    <source>
        <dbReference type="Proteomes" id="UP000261811"/>
    </source>
</evidence>
<protein>
    <submittedName>
        <fullName evidence="2">Uncharacterized protein</fullName>
    </submittedName>
</protein>